<accession>A0A1F5X2T8</accession>
<evidence type="ECO:0000313" key="1">
    <source>
        <dbReference type="EMBL" id="OGF82209.1"/>
    </source>
</evidence>
<evidence type="ECO:0000313" key="2">
    <source>
        <dbReference type="Proteomes" id="UP000178684"/>
    </source>
</evidence>
<dbReference type="AlphaFoldDB" id="A0A1F5X2T8"/>
<protein>
    <submittedName>
        <fullName evidence="1">Uncharacterized protein</fullName>
    </submittedName>
</protein>
<dbReference type="EMBL" id="MFIE01000027">
    <property type="protein sequence ID" value="OGF82209.1"/>
    <property type="molecule type" value="Genomic_DNA"/>
</dbReference>
<organism evidence="1 2">
    <name type="scientific">Candidatus Giovannonibacteria bacterium RIFCSPLOWO2_01_FULL_46_13</name>
    <dbReference type="NCBI Taxonomy" id="1798352"/>
    <lineage>
        <taxon>Bacteria</taxon>
        <taxon>Candidatus Giovannoniibacteriota</taxon>
    </lineage>
</organism>
<gene>
    <name evidence="1" type="ORF">A3B18_02725</name>
</gene>
<reference evidence="1 2" key="1">
    <citation type="journal article" date="2016" name="Nat. Commun.">
        <title>Thousands of microbial genomes shed light on interconnected biogeochemical processes in an aquifer system.</title>
        <authorList>
            <person name="Anantharaman K."/>
            <person name="Brown C.T."/>
            <person name="Hug L.A."/>
            <person name="Sharon I."/>
            <person name="Castelle C.J."/>
            <person name="Probst A.J."/>
            <person name="Thomas B.C."/>
            <person name="Singh A."/>
            <person name="Wilkins M.J."/>
            <person name="Karaoz U."/>
            <person name="Brodie E.L."/>
            <person name="Williams K.H."/>
            <person name="Hubbard S.S."/>
            <person name="Banfield J.F."/>
        </authorList>
    </citation>
    <scope>NUCLEOTIDE SEQUENCE [LARGE SCALE GENOMIC DNA]</scope>
</reference>
<comment type="caution">
    <text evidence="1">The sequence shown here is derived from an EMBL/GenBank/DDBJ whole genome shotgun (WGS) entry which is preliminary data.</text>
</comment>
<sequence>MIDQKKVEEIVSLPDGVDFQENVDPVKLYYLLIGKPEERNPIAYAEIFEEAAKHPKASEWMRFACIGEGLNGRRRAKGADHADIEGRFVSLSGDAGKLPESVAKQSLLAGNWYNVGILRRNLRRYSESADAQRTSSSHYGLAGNVVRHLMGLFVAEVEEVSASFASSDDDLIRKRIRAMVSARNYVLDSLEEYPVWMQNNACVHISFAVAMTEFRGMKGVASKDYATDFRAARGSSMAHWAKAFAVYEDYRRGRYEKVTKAVPVDLPSSSLDNANLMVQITVAYAERKLQHRERAEGRLRAVANHTGPNGGIPIAVATASLQ</sequence>
<dbReference type="Proteomes" id="UP000178684">
    <property type="component" value="Unassembled WGS sequence"/>
</dbReference>
<name>A0A1F5X2T8_9BACT</name>
<proteinExistence type="predicted"/>